<comment type="function">
    <text evidence="2 19">Cell wall formation.</text>
</comment>
<evidence type="ECO:0000313" key="23">
    <source>
        <dbReference type="Proteomes" id="UP000182011"/>
    </source>
</evidence>
<dbReference type="NCBIfam" id="TIGR00179">
    <property type="entry name" value="murB"/>
    <property type="match status" value="1"/>
</dbReference>
<evidence type="ECO:0000256" key="6">
    <source>
        <dbReference type="ARBA" id="ARBA00015188"/>
    </source>
</evidence>
<dbReference type="GO" id="GO:0051301">
    <property type="term" value="P:cell division"/>
    <property type="evidence" value="ECO:0007669"/>
    <property type="project" value="UniProtKB-KW"/>
</dbReference>
<accession>A0A0S4N0F9</accession>
<comment type="similarity">
    <text evidence="19">Belongs to the MurB family.</text>
</comment>
<dbReference type="PANTHER" id="PTHR21071:SF4">
    <property type="entry name" value="UDP-N-ACETYLENOLPYRUVOYLGLUCOSAMINE REDUCTASE"/>
    <property type="match status" value="1"/>
</dbReference>
<keyword evidence="10 19" id="KW-0274">FAD</keyword>
<dbReference type="InterPro" id="IPR036318">
    <property type="entry name" value="FAD-bd_PCMH-like_sf"/>
</dbReference>
<keyword evidence="24" id="KW-1185">Reference proteome</keyword>
<dbReference type="Proteomes" id="UP000182011">
    <property type="component" value="Unassembled WGS sequence"/>
</dbReference>
<keyword evidence="15 19" id="KW-0131">Cell cycle</keyword>
<evidence type="ECO:0000313" key="22">
    <source>
        <dbReference type="EMBL" id="CUU04620.1"/>
    </source>
</evidence>
<reference evidence="21 24" key="1">
    <citation type="submission" date="2015-11" db="EMBL/GenBank/DDBJ databases">
        <authorList>
            <person name="Varghese N."/>
        </authorList>
    </citation>
    <scope>NUCLEOTIDE SEQUENCE [LARGE SCALE GENOMIC DNA]</scope>
    <source>
        <strain evidence="21 24">JGI-8</strain>
    </source>
</reference>
<dbReference type="Gene3D" id="3.30.465.10">
    <property type="match status" value="1"/>
</dbReference>
<dbReference type="EMBL" id="FAOP01000004">
    <property type="protein sequence ID" value="CUU04620.1"/>
    <property type="molecule type" value="Genomic_DNA"/>
</dbReference>
<dbReference type="Gene3D" id="3.90.78.10">
    <property type="entry name" value="UDP-N-acetylenolpyruvoylglucosamine reductase, C-terminal domain"/>
    <property type="match status" value="1"/>
</dbReference>
<reference evidence="22 23" key="2">
    <citation type="submission" date="2015-11" db="EMBL/GenBank/DDBJ databases">
        <authorList>
            <person name="Zhang Y."/>
            <person name="Guo Z."/>
        </authorList>
    </citation>
    <scope>NUCLEOTIDE SEQUENCE [LARGE SCALE GENOMIC DNA]</scope>
    <source>
        <strain evidence="22">JGI-4</strain>
    </source>
</reference>
<evidence type="ECO:0000256" key="5">
    <source>
        <dbReference type="ARBA" id="ARBA00012518"/>
    </source>
</evidence>
<evidence type="ECO:0000256" key="19">
    <source>
        <dbReference type="HAMAP-Rule" id="MF_00037"/>
    </source>
</evidence>
<dbReference type="InterPro" id="IPR006094">
    <property type="entry name" value="Oxid_FAD_bind_N"/>
</dbReference>
<dbReference type="RefSeq" id="WP_047134218.1">
    <property type="nucleotide sequence ID" value="NZ_CZVI01000001.1"/>
</dbReference>
<dbReference type="HAMAP" id="MF_00037">
    <property type="entry name" value="MurB"/>
    <property type="match status" value="1"/>
</dbReference>
<dbReference type="UniPathway" id="UPA00219"/>
<evidence type="ECO:0000256" key="7">
    <source>
        <dbReference type="ARBA" id="ARBA00022490"/>
    </source>
</evidence>
<accession>A0A0P1LAL7</accession>
<evidence type="ECO:0000313" key="24">
    <source>
        <dbReference type="Proteomes" id="UP000182200"/>
    </source>
</evidence>
<dbReference type="GO" id="GO:0071555">
    <property type="term" value="P:cell wall organization"/>
    <property type="evidence" value="ECO:0007669"/>
    <property type="project" value="UniProtKB-KW"/>
</dbReference>
<dbReference type="STRING" id="1633631.GCA_001442925_01067"/>
<evidence type="ECO:0000256" key="14">
    <source>
        <dbReference type="ARBA" id="ARBA00023002"/>
    </source>
</evidence>
<evidence type="ECO:0000256" key="1">
    <source>
        <dbReference type="ARBA" id="ARBA00001974"/>
    </source>
</evidence>
<evidence type="ECO:0000256" key="15">
    <source>
        <dbReference type="ARBA" id="ARBA00023306"/>
    </source>
</evidence>
<evidence type="ECO:0000256" key="10">
    <source>
        <dbReference type="ARBA" id="ARBA00022827"/>
    </source>
</evidence>
<evidence type="ECO:0000256" key="9">
    <source>
        <dbReference type="ARBA" id="ARBA00022630"/>
    </source>
</evidence>
<dbReference type="GO" id="GO:0071949">
    <property type="term" value="F:FAD binding"/>
    <property type="evidence" value="ECO:0007669"/>
    <property type="project" value="InterPro"/>
</dbReference>
<evidence type="ECO:0000313" key="21">
    <source>
        <dbReference type="EMBL" id="CUS78124.1"/>
    </source>
</evidence>
<evidence type="ECO:0000256" key="18">
    <source>
        <dbReference type="ARBA" id="ARBA00048914"/>
    </source>
</evidence>
<evidence type="ECO:0000256" key="16">
    <source>
        <dbReference type="ARBA" id="ARBA00023316"/>
    </source>
</evidence>
<name>A0A0P1LZJ9_9BACT</name>
<dbReference type="EMBL" id="CZVI01000001">
    <property type="protein sequence ID" value="CUS78124.1"/>
    <property type="molecule type" value="Genomic_DNA"/>
</dbReference>
<evidence type="ECO:0000256" key="4">
    <source>
        <dbReference type="ARBA" id="ARBA00004752"/>
    </source>
</evidence>
<dbReference type="AlphaFoldDB" id="A0A0P1LZJ9"/>
<dbReference type="OrthoDB" id="9804753at2"/>
<accession>A0A0P1MCR2</accession>
<comment type="pathway">
    <text evidence="4 19">Cell wall biogenesis; peptidoglycan biosynthesis.</text>
</comment>
<accession>A0A0P1LZJ9</accession>
<keyword evidence="12 19" id="KW-0133">Cell shape</keyword>
<keyword evidence="13 19" id="KW-0573">Peptidoglycan synthesis</keyword>
<evidence type="ECO:0000256" key="12">
    <source>
        <dbReference type="ARBA" id="ARBA00022960"/>
    </source>
</evidence>
<feature type="domain" description="FAD-binding PCMH-type" evidence="20">
    <location>
        <begin position="28"/>
        <end position="191"/>
    </location>
</feature>
<accession>A0A0P1LEE7</accession>
<evidence type="ECO:0000256" key="13">
    <source>
        <dbReference type="ARBA" id="ARBA00022984"/>
    </source>
</evidence>
<accession>A0A0P1M9P7</accession>
<dbReference type="Pfam" id="PF02873">
    <property type="entry name" value="MurB_C"/>
    <property type="match status" value="1"/>
</dbReference>
<keyword evidence="8 19" id="KW-0132">Cell division</keyword>
<dbReference type="InterPro" id="IPR036635">
    <property type="entry name" value="MurB_C_sf"/>
</dbReference>
<dbReference type="PANTHER" id="PTHR21071">
    <property type="entry name" value="UDP-N-ACETYLENOLPYRUVOYLGLUCOSAMINE REDUCTASE"/>
    <property type="match status" value="1"/>
</dbReference>
<dbReference type="EC" id="1.3.1.98" evidence="5 19"/>
<dbReference type="InterPro" id="IPR016166">
    <property type="entry name" value="FAD-bd_PCMH"/>
</dbReference>
<keyword evidence="7 19" id="KW-0963">Cytoplasm</keyword>
<evidence type="ECO:0000256" key="17">
    <source>
        <dbReference type="ARBA" id="ARBA00031026"/>
    </source>
</evidence>
<dbReference type="SUPFAM" id="SSF56194">
    <property type="entry name" value="Uridine diphospho-N-Acetylenolpyruvylglucosamine reductase, MurB, C-terminal domain"/>
    <property type="match status" value="1"/>
</dbReference>
<sequence length="305" mass="33766">MIKLEEIREIVKGEILINEPLAKYSTFKIGGPADIYIAPRDVDELLRLIQYLKEEGIDFIILGNGSNVLISDEGFRGAVINLEAGLNFIKIEGEYVVAGAGVKLAKFVDFCIENGFRGVEMMAGIPGTLGGAIVMNAGAYSAEISDHLVDVDVIRDLNLVRLKKEECGFGYRTSNLTKDVVIQARFKFPPGDIEEMKRRRREILIKRNQAQPVNFPNVGSIFKNPPGNYAGKLIEEAGLKGIQIGGAQISEKHANFIINKGNATASDVLELIKLAQRKVYEKFGVKLELEVRLIGFEEEEIQDLI</sequence>
<comment type="catalytic activity">
    <reaction evidence="18 19">
        <text>UDP-N-acetyl-alpha-D-muramate + NADP(+) = UDP-N-acetyl-3-O-(1-carboxyvinyl)-alpha-D-glucosamine + NADPH + H(+)</text>
        <dbReference type="Rhea" id="RHEA:12248"/>
        <dbReference type="ChEBI" id="CHEBI:15378"/>
        <dbReference type="ChEBI" id="CHEBI:57783"/>
        <dbReference type="ChEBI" id="CHEBI:58349"/>
        <dbReference type="ChEBI" id="CHEBI:68483"/>
        <dbReference type="ChEBI" id="CHEBI:70757"/>
        <dbReference type="EC" id="1.3.1.98"/>
    </reaction>
</comment>
<dbReference type="InterPro" id="IPR016169">
    <property type="entry name" value="FAD-bd_PCMH_sub2"/>
</dbReference>
<organism evidence="22 23">
    <name type="scientific">Candidatus Kryptonium thompsonii</name>
    <dbReference type="NCBI Taxonomy" id="1633631"/>
    <lineage>
        <taxon>Bacteria</taxon>
        <taxon>Pseudomonadati</taxon>
        <taxon>Candidatus Kryptoniota</taxon>
        <taxon>Candidatus Kryptonium</taxon>
    </lineage>
</organism>
<dbReference type="InterPro" id="IPR003170">
    <property type="entry name" value="MurB"/>
</dbReference>
<proteinExistence type="inferred from homology"/>
<keyword evidence="11 19" id="KW-0521">NADP</keyword>
<dbReference type="Pfam" id="PF01565">
    <property type="entry name" value="FAD_binding_4"/>
    <property type="match status" value="1"/>
</dbReference>
<dbReference type="GO" id="GO:0005829">
    <property type="term" value="C:cytosol"/>
    <property type="evidence" value="ECO:0007669"/>
    <property type="project" value="TreeGrafter"/>
</dbReference>
<protein>
    <recommendedName>
        <fullName evidence="6 19">UDP-N-acetylenolpyruvoylglucosamine reductase</fullName>
        <ecNumber evidence="5 19">1.3.1.98</ecNumber>
    </recommendedName>
    <alternativeName>
        <fullName evidence="17 19">UDP-N-acetylmuramate dehydrogenase</fullName>
    </alternativeName>
</protein>
<dbReference type="GO" id="GO:0008360">
    <property type="term" value="P:regulation of cell shape"/>
    <property type="evidence" value="ECO:0007669"/>
    <property type="project" value="UniProtKB-KW"/>
</dbReference>
<evidence type="ECO:0000256" key="11">
    <source>
        <dbReference type="ARBA" id="ARBA00022857"/>
    </source>
</evidence>
<dbReference type="GO" id="GO:0009252">
    <property type="term" value="P:peptidoglycan biosynthetic process"/>
    <property type="evidence" value="ECO:0007669"/>
    <property type="project" value="UniProtKB-UniRule"/>
</dbReference>
<feature type="active site" evidence="19">
    <location>
        <position position="290"/>
    </location>
</feature>
<gene>
    <name evidence="19" type="primary">murB</name>
    <name evidence="22" type="ORF">JGI4_01068</name>
    <name evidence="21" type="ORF">JGI8_00201</name>
</gene>
<comment type="cofactor">
    <cofactor evidence="1 19">
        <name>FAD</name>
        <dbReference type="ChEBI" id="CHEBI:57692"/>
    </cofactor>
</comment>
<keyword evidence="9 19" id="KW-0285">Flavoprotein</keyword>
<feature type="active site" evidence="19">
    <location>
        <position position="172"/>
    </location>
</feature>
<dbReference type="InterPro" id="IPR016167">
    <property type="entry name" value="FAD-bd_PCMH_sub1"/>
</dbReference>
<dbReference type="InterPro" id="IPR011601">
    <property type="entry name" value="MurB_C"/>
</dbReference>
<dbReference type="Gene3D" id="3.30.43.10">
    <property type="entry name" value="Uridine Diphospho-n-acetylenolpyruvylglucosamine Reductase, domain 2"/>
    <property type="match status" value="1"/>
</dbReference>
<feature type="active site" description="Proton donor" evidence="19">
    <location>
        <position position="220"/>
    </location>
</feature>
<evidence type="ECO:0000259" key="20">
    <source>
        <dbReference type="PROSITE" id="PS51387"/>
    </source>
</evidence>
<dbReference type="SUPFAM" id="SSF56176">
    <property type="entry name" value="FAD-binding/transporter-associated domain-like"/>
    <property type="match status" value="1"/>
</dbReference>
<dbReference type="NCBIfam" id="NF010480">
    <property type="entry name" value="PRK13905.1"/>
    <property type="match status" value="1"/>
</dbReference>
<evidence type="ECO:0000256" key="8">
    <source>
        <dbReference type="ARBA" id="ARBA00022618"/>
    </source>
</evidence>
<keyword evidence="16 19" id="KW-0961">Cell wall biogenesis/degradation</keyword>
<dbReference type="PROSITE" id="PS51387">
    <property type="entry name" value="FAD_PCMH"/>
    <property type="match status" value="1"/>
</dbReference>
<evidence type="ECO:0000256" key="3">
    <source>
        <dbReference type="ARBA" id="ARBA00004496"/>
    </source>
</evidence>
<accession>A0A0P1MVB7</accession>
<dbReference type="Proteomes" id="UP000182200">
    <property type="component" value="Unassembled WGS sequence"/>
</dbReference>
<accession>A0A0P1LP39</accession>
<keyword evidence="14 19" id="KW-0560">Oxidoreductase</keyword>
<dbReference type="GO" id="GO:0008762">
    <property type="term" value="F:UDP-N-acetylmuramate dehydrogenase activity"/>
    <property type="evidence" value="ECO:0007669"/>
    <property type="project" value="UniProtKB-UniRule"/>
</dbReference>
<evidence type="ECO:0000256" key="2">
    <source>
        <dbReference type="ARBA" id="ARBA00003921"/>
    </source>
</evidence>
<comment type="subcellular location">
    <subcellularLocation>
        <location evidence="3 19">Cytoplasm</location>
    </subcellularLocation>
</comment>